<dbReference type="EMBL" id="VIKS01000008">
    <property type="protein sequence ID" value="TQV87318.1"/>
    <property type="molecule type" value="Genomic_DNA"/>
</dbReference>
<evidence type="ECO:0000313" key="2">
    <source>
        <dbReference type="EMBL" id="TQV87318.1"/>
    </source>
</evidence>
<comment type="caution">
    <text evidence="2">The sequence shown here is derived from an EMBL/GenBank/DDBJ whole genome shotgun (WGS) entry which is preliminary data.</text>
</comment>
<evidence type="ECO:0000259" key="1">
    <source>
        <dbReference type="Pfam" id="PF09836"/>
    </source>
</evidence>
<accession>A0A545UCY1</accession>
<organism evidence="2 3">
    <name type="scientific">Aliikangiella coralliicola</name>
    <dbReference type="NCBI Taxonomy" id="2592383"/>
    <lineage>
        <taxon>Bacteria</taxon>
        <taxon>Pseudomonadati</taxon>
        <taxon>Pseudomonadota</taxon>
        <taxon>Gammaproteobacteria</taxon>
        <taxon>Oceanospirillales</taxon>
        <taxon>Pleioneaceae</taxon>
        <taxon>Aliikangiella</taxon>
    </lineage>
</organism>
<dbReference type="AlphaFoldDB" id="A0A545UCY1"/>
<dbReference type="InterPro" id="IPR018640">
    <property type="entry name" value="DUF2063"/>
</dbReference>
<protein>
    <submittedName>
        <fullName evidence="2">DUF2063 domain-containing protein</fullName>
    </submittedName>
</protein>
<dbReference type="OrthoDB" id="4146344at2"/>
<evidence type="ECO:0000313" key="3">
    <source>
        <dbReference type="Proteomes" id="UP000315439"/>
    </source>
</evidence>
<feature type="domain" description="Putative DNA-binding" evidence="1">
    <location>
        <begin position="5"/>
        <end position="102"/>
    </location>
</feature>
<proteinExistence type="predicted"/>
<name>A0A545UCY1_9GAMM</name>
<dbReference type="Proteomes" id="UP000315439">
    <property type="component" value="Unassembled WGS sequence"/>
</dbReference>
<reference evidence="2 3" key="1">
    <citation type="submission" date="2019-07" db="EMBL/GenBank/DDBJ databases">
        <title>Draft genome for Aliikangiella sp. M105.</title>
        <authorList>
            <person name="Wang G."/>
        </authorList>
    </citation>
    <scope>NUCLEOTIDE SEQUENCE [LARGE SCALE GENOMIC DNA]</scope>
    <source>
        <strain evidence="2 3">M105</strain>
    </source>
</reference>
<keyword evidence="3" id="KW-1185">Reference proteome</keyword>
<gene>
    <name evidence="2" type="ORF">FLL46_12780</name>
</gene>
<dbReference type="RefSeq" id="WP_142893938.1">
    <property type="nucleotide sequence ID" value="NZ_ML660164.1"/>
</dbReference>
<dbReference type="Pfam" id="PF09836">
    <property type="entry name" value="DUF2063"/>
    <property type="match status" value="1"/>
</dbReference>
<sequence length="293" mass="33989">MRLAQWQATLFNQIVSPNEDLLQPDFPGSDIVPDNAFNESRISIYRNNVIGGLESWIRNIYSNTHSLLGDYYFSVLCRCYISEVEPVAKLDNNFAEKLPEYIGQFTQKKIYTLEISAKTDKTKMKQRLKSLPQLMDVARLDWILQKSYYADKRKTWPQNDFLKLSPKQQAHLTFNLSPDINWLSSAWDLPSLLRLNVEQTLSPETDPSIQSVQSKSSRMFLLVERPQIKVKIKQVSQAEFDLLNLIKQNYSLSDIALQADHLSTFVARLIEHGWIDGFTPRLPDIETRFRSNQ</sequence>